<proteinExistence type="inferred from homology"/>
<dbReference type="Pfam" id="PF00126">
    <property type="entry name" value="HTH_1"/>
    <property type="match status" value="1"/>
</dbReference>
<protein>
    <submittedName>
        <fullName evidence="6">LysR family transcriptional regulator</fullName>
    </submittedName>
</protein>
<evidence type="ECO:0000256" key="3">
    <source>
        <dbReference type="ARBA" id="ARBA00023125"/>
    </source>
</evidence>
<dbReference type="PANTHER" id="PTHR30126:SF77">
    <property type="entry name" value="TRANSCRIPTIONAL REGULATORY PROTEIN"/>
    <property type="match status" value="1"/>
</dbReference>
<organism evidence="6 7">
    <name type="scientific">Massilia pinisoli</name>
    <dbReference type="NCBI Taxonomy" id="1772194"/>
    <lineage>
        <taxon>Bacteria</taxon>
        <taxon>Pseudomonadati</taxon>
        <taxon>Pseudomonadota</taxon>
        <taxon>Betaproteobacteria</taxon>
        <taxon>Burkholderiales</taxon>
        <taxon>Oxalobacteraceae</taxon>
        <taxon>Telluria group</taxon>
        <taxon>Massilia</taxon>
    </lineage>
</organism>
<dbReference type="InterPro" id="IPR036388">
    <property type="entry name" value="WH-like_DNA-bd_sf"/>
</dbReference>
<dbReference type="Gene3D" id="3.40.190.10">
    <property type="entry name" value="Periplasmic binding protein-like II"/>
    <property type="match status" value="2"/>
</dbReference>
<dbReference type="Proteomes" id="UP001204151">
    <property type="component" value="Unassembled WGS sequence"/>
</dbReference>
<evidence type="ECO:0000259" key="5">
    <source>
        <dbReference type="PROSITE" id="PS50931"/>
    </source>
</evidence>
<dbReference type="SUPFAM" id="SSF53850">
    <property type="entry name" value="Periplasmic binding protein-like II"/>
    <property type="match status" value="1"/>
</dbReference>
<reference evidence="6 7" key="1">
    <citation type="submission" date="2022-08" db="EMBL/GenBank/DDBJ databases">
        <title>Reclassification of Massilia species as members of the genera Telluria, Duganella, Pseudoduganella, Mokoshia gen. nov. and Zemynaea gen. nov. using orthogonal and non-orthogonal genome-based approaches.</title>
        <authorList>
            <person name="Bowman J.P."/>
        </authorList>
    </citation>
    <scope>NUCLEOTIDE SEQUENCE [LARGE SCALE GENOMIC DNA]</scope>
    <source>
        <strain evidence="6 7">JCM 31316</strain>
    </source>
</reference>
<accession>A0ABT1ZNJ2</accession>
<evidence type="ECO:0000256" key="2">
    <source>
        <dbReference type="ARBA" id="ARBA00023015"/>
    </source>
</evidence>
<dbReference type="InterPro" id="IPR005119">
    <property type="entry name" value="LysR_subst-bd"/>
</dbReference>
<name>A0ABT1ZNJ2_9BURK</name>
<dbReference type="PANTHER" id="PTHR30126">
    <property type="entry name" value="HTH-TYPE TRANSCRIPTIONAL REGULATOR"/>
    <property type="match status" value="1"/>
</dbReference>
<dbReference type="Gene3D" id="1.10.10.10">
    <property type="entry name" value="Winged helix-like DNA-binding domain superfamily/Winged helix DNA-binding domain"/>
    <property type="match status" value="1"/>
</dbReference>
<gene>
    <name evidence="6" type="ORF">NX784_07715</name>
</gene>
<feature type="domain" description="HTH lysR-type" evidence="5">
    <location>
        <begin position="1"/>
        <end position="58"/>
    </location>
</feature>
<sequence>MNTRFLETLITLAQLRSVRATARAMHATPAAISLRIKALEEELQTELIDRSTREFRLTPNADYLLNHAKAVVDATRRLREAARTESAVRGRLRLGVIETVVHSWLAHSVRQLNTSFPELEIDLVVDTSATLDKRLLAGELDLVVGIEGINSSEITSEPLAVYPVRWIARAGLLAPQREGLAQRLLQFPILTFGRGTAPHRVLEDIVTRLANLSAVPLEQTRITCSPSVAAIIQLIRNGFGVAAIPWLFVSSHLENGEFVEVPLQPVPPPIIVSMSRRTNASVAVHAAASAVRAACAEYCEQVDERYIESLG</sequence>
<dbReference type="Pfam" id="PF03466">
    <property type="entry name" value="LysR_substrate"/>
    <property type="match status" value="1"/>
</dbReference>
<dbReference type="EMBL" id="JANUGW010000004">
    <property type="protein sequence ID" value="MCS0581474.1"/>
    <property type="molecule type" value="Genomic_DNA"/>
</dbReference>
<keyword evidence="7" id="KW-1185">Reference proteome</keyword>
<dbReference type="SUPFAM" id="SSF46785">
    <property type="entry name" value="Winged helix' DNA-binding domain"/>
    <property type="match status" value="1"/>
</dbReference>
<dbReference type="InterPro" id="IPR036390">
    <property type="entry name" value="WH_DNA-bd_sf"/>
</dbReference>
<comment type="caution">
    <text evidence="6">The sequence shown here is derived from an EMBL/GenBank/DDBJ whole genome shotgun (WGS) entry which is preliminary data.</text>
</comment>
<dbReference type="PROSITE" id="PS50931">
    <property type="entry name" value="HTH_LYSR"/>
    <property type="match status" value="1"/>
</dbReference>
<dbReference type="CDD" id="cd05466">
    <property type="entry name" value="PBP2_LTTR_substrate"/>
    <property type="match status" value="1"/>
</dbReference>
<evidence type="ECO:0000256" key="4">
    <source>
        <dbReference type="ARBA" id="ARBA00023163"/>
    </source>
</evidence>
<keyword evidence="3" id="KW-0238">DNA-binding</keyword>
<keyword evidence="2" id="KW-0805">Transcription regulation</keyword>
<evidence type="ECO:0000313" key="6">
    <source>
        <dbReference type="EMBL" id="MCS0581474.1"/>
    </source>
</evidence>
<evidence type="ECO:0000256" key="1">
    <source>
        <dbReference type="ARBA" id="ARBA00009437"/>
    </source>
</evidence>
<evidence type="ECO:0000313" key="7">
    <source>
        <dbReference type="Proteomes" id="UP001204151"/>
    </source>
</evidence>
<comment type="similarity">
    <text evidence="1">Belongs to the LysR transcriptional regulatory family.</text>
</comment>
<dbReference type="RefSeq" id="WP_258816071.1">
    <property type="nucleotide sequence ID" value="NZ_JANUGW010000004.1"/>
</dbReference>
<keyword evidence="4" id="KW-0804">Transcription</keyword>
<dbReference type="InterPro" id="IPR000847">
    <property type="entry name" value="LysR_HTH_N"/>
</dbReference>